<evidence type="ECO:0000313" key="9">
    <source>
        <dbReference type="Proteomes" id="UP001224775"/>
    </source>
</evidence>
<accession>A0AAD8YNF1</accession>
<comment type="subcellular location">
    <subcellularLocation>
        <location evidence="1">Cell projection</location>
        <location evidence="1">Cilium</location>
    </subcellularLocation>
</comment>
<feature type="region of interest" description="Disordered" evidence="7">
    <location>
        <begin position="200"/>
        <end position="228"/>
    </location>
</feature>
<dbReference type="EMBL" id="JATAAI010000001">
    <property type="protein sequence ID" value="KAK1748540.1"/>
    <property type="molecule type" value="Genomic_DNA"/>
</dbReference>
<dbReference type="GO" id="GO:0060271">
    <property type="term" value="P:cilium assembly"/>
    <property type="evidence" value="ECO:0007669"/>
    <property type="project" value="TreeGrafter"/>
</dbReference>
<comment type="similarity">
    <text evidence="2">Belongs to the CLUAP1 family.</text>
</comment>
<dbReference type="GO" id="GO:0030992">
    <property type="term" value="C:intraciliary transport particle B"/>
    <property type="evidence" value="ECO:0007669"/>
    <property type="project" value="TreeGrafter"/>
</dbReference>
<comment type="caution">
    <text evidence="8">The sequence shown here is derived from an EMBL/GenBank/DDBJ whole genome shotgun (WGS) entry which is preliminary data.</text>
</comment>
<evidence type="ECO:0000256" key="4">
    <source>
        <dbReference type="ARBA" id="ARBA00023054"/>
    </source>
</evidence>
<dbReference type="Proteomes" id="UP001224775">
    <property type="component" value="Unassembled WGS sequence"/>
</dbReference>
<reference evidence="8" key="1">
    <citation type="submission" date="2023-06" db="EMBL/GenBank/DDBJ databases">
        <title>Survivors Of The Sea: Transcriptome response of Skeletonema marinoi to long-term dormancy.</title>
        <authorList>
            <person name="Pinder M.I.M."/>
            <person name="Kourtchenko O."/>
            <person name="Robertson E.K."/>
            <person name="Larsson T."/>
            <person name="Maumus F."/>
            <person name="Osuna-Cruz C.M."/>
            <person name="Vancaester E."/>
            <person name="Stenow R."/>
            <person name="Vandepoele K."/>
            <person name="Ploug H."/>
            <person name="Bruchert V."/>
            <person name="Godhe A."/>
            <person name="Topel M."/>
        </authorList>
    </citation>
    <scope>NUCLEOTIDE SEQUENCE</scope>
    <source>
        <strain evidence="8">R05AC</strain>
    </source>
</reference>
<keyword evidence="3" id="KW-0970">Cilium biogenesis/degradation</keyword>
<dbReference type="GO" id="GO:0005815">
    <property type="term" value="C:microtubule organizing center"/>
    <property type="evidence" value="ECO:0007669"/>
    <property type="project" value="TreeGrafter"/>
</dbReference>
<evidence type="ECO:0000256" key="1">
    <source>
        <dbReference type="ARBA" id="ARBA00004138"/>
    </source>
</evidence>
<dbReference type="PANTHER" id="PTHR21547:SF0">
    <property type="entry name" value="CLUSTERIN-ASSOCIATED PROTEIN 1"/>
    <property type="match status" value="1"/>
</dbReference>
<keyword evidence="5" id="KW-0969">Cilium</keyword>
<keyword evidence="4" id="KW-0175">Coiled coil</keyword>
<name>A0AAD8YNF1_9STRA</name>
<dbReference type="InterPro" id="IPR019366">
    <property type="entry name" value="Clusterin-associated_protein-1"/>
</dbReference>
<evidence type="ECO:0000256" key="7">
    <source>
        <dbReference type="SAM" id="MobiDB-lite"/>
    </source>
</evidence>
<keyword evidence="9" id="KW-1185">Reference proteome</keyword>
<organism evidence="8 9">
    <name type="scientific">Skeletonema marinoi</name>
    <dbReference type="NCBI Taxonomy" id="267567"/>
    <lineage>
        <taxon>Eukaryota</taxon>
        <taxon>Sar</taxon>
        <taxon>Stramenopiles</taxon>
        <taxon>Ochrophyta</taxon>
        <taxon>Bacillariophyta</taxon>
        <taxon>Coscinodiscophyceae</taxon>
        <taxon>Thalassiosirophycidae</taxon>
        <taxon>Thalassiosirales</taxon>
        <taxon>Skeletonemataceae</taxon>
        <taxon>Skeletonema</taxon>
        <taxon>Skeletonema marinoi-dohrnii complex</taxon>
    </lineage>
</organism>
<protein>
    <submittedName>
        <fullName evidence="8">Clusterin-associated protein-1</fullName>
    </submittedName>
</protein>
<dbReference type="PANTHER" id="PTHR21547">
    <property type="entry name" value="CLUSTERIN ASSOCIATED PROTEIN 1"/>
    <property type="match status" value="1"/>
</dbReference>
<sequence>MSQAKKVAQYARAVKEMGIEVQELLRQEDHDKDLRARTLQMLTLATDDDDQKTAAIVTKILDETNASLLRLTKKSAQKKAEENKLISAIEKKTNDVERNKKLLASLNIGVEPIHNDEYDRLQEELQVEYERYVTKVRNVDYLESELRSYHSILLQQRKRAAHKIRRIQDAYYREEETLQILEGGEGGEVESVKRDAYAVADTLSDDDTAPTRSDESLSAPSCDDMSGS</sequence>
<feature type="non-terminal residue" evidence="8">
    <location>
        <position position="228"/>
    </location>
</feature>
<proteinExistence type="inferred from homology"/>
<keyword evidence="6" id="KW-0966">Cell projection</keyword>
<dbReference type="Pfam" id="PF10234">
    <property type="entry name" value="Cluap1"/>
    <property type="match status" value="1"/>
</dbReference>
<dbReference type="AlphaFoldDB" id="A0AAD8YNF1"/>
<evidence type="ECO:0000256" key="5">
    <source>
        <dbReference type="ARBA" id="ARBA00023069"/>
    </source>
</evidence>
<gene>
    <name evidence="8" type="ORF">QTG54_000479</name>
</gene>
<evidence type="ECO:0000313" key="8">
    <source>
        <dbReference type="EMBL" id="KAK1748540.1"/>
    </source>
</evidence>
<evidence type="ECO:0000256" key="6">
    <source>
        <dbReference type="ARBA" id="ARBA00023273"/>
    </source>
</evidence>
<evidence type="ECO:0000256" key="2">
    <source>
        <dbReference type="ARBA" id="ARBA00008340"/>
    </source>
</evidence>
<evidence type="ECO:0000256" key="3">
    <source>
        <dbReference type="ARBA" id="ARBA00022794"/>
    </source>
</evidence>
<dbReference type="GO" id="GO:0005929">
    <property type="term" value="C:cilium"/>
    <property type="evidence" value="ECO:0007669"/>
    <property type="project" value="UniProtKB-SubCell"/>
</dbReference>